<sequence>MDLATHRLGDTGLECSAIGIGTSPLGSMERLYGYSVAEQRAIDTVLATLDSPITMIDTSNSYGVDGSSELRIGAALRQAGGLPSNVLLATKVDPVRGSTDFSGARVRQSWQESKERLGVDRVPLLYLHDPERISFEDGMATDGPARALIELRDQGAVDHIGVAGGKLSILEQYVDTGEFEVLLNHNRYTLLDRSATDLFGTSRERGIGVINAAPYGGGMLAKGPSVNRSYAYSERDQELIDSAVAIERACARYEVPLAAAALQFSLRSPLVDSTVVGVSAPDRVQQTLDLAAVSIPDALWTEIEALAPTTSRLD</sequence>
<dbReference type="GO" id="GO:0016491">
    <property type="term" value="F:oxidoreductase activity"/>
    <property type="evidence" value="ECO:0007669"/>
    <property type="project" value="InterPro"/>
</dbReference>
<dbReference type="Proteomes" id="UP000199103">
    <property type="component" value="Chromosome I"/>
</dbReference>
<accession>A0A1H1T6W0</accession>
<reference evidence="2 3" key="1">
    <citation type="submission" date="2016-10" db="EMBL/GenBank/DDBJ databases">
        <authorList>
            <person name="de Groot N.N."/>
        </authorList>
    </citation>
    <scope>NUCLEOTIDE SEQUENCE [LARGE SCALE GENOMIC DNA]</scope>
    <source>
        <strain evidence="2 3">DSM 21800</strain>
    </source>
</reference>
<feature type="domain" description="NADP-dependent oxidoreductase" evidence="1">
    <location>
        <begin position="18"/>
        <end position="306"/>
    </location>
</feature>
<organism evidence="2 3">
    <name type="scientific">Microlunatus soli</name>
    <dbReference type="NCBI Taxonomy" id="630515"/>
    <lineage>
        <taxon>Bacteria</taxon>
        <taxon>Bacillati</taxon>
        <taxon>Actinomycetota</taxon>
        <taxon>Actinomycetes</taxon>
        <taxon>Propionibacteriales</taxon>
        <taxon>Propionibacteriaceae</taxon>
        <taxon>Microlunatus</taxon>
    </lineage>
</organism>
<evidence type="ECO:0000313" key="3">
    <source>
        <dbReference type="Proteomes" id="UP000199103"/>
    </source>
</evidence>
<dbReference type="RefSeq" id="WP_091524585.1">
    <property type="nucleotide sequence ID" value="NZ_LT629772.1"/>
</dbReference>
<dbReference type="Gene3D" id="3.20.20.100">
    <property type="entry name" value="NADP-dependent oxidoreductase domain"/>
    <property type="match status" value="1"/>
</dbReference>
<dbReference type="CDD" id="cd19090">
    <property type="entry name" value="AKR_AKR15A-like"/>
    <property type="match status" value="1"/>
</dbReference>
<dbReference type="EMBL" id="LT629772">
    <property type="protein sequence ID" value="SDS55950.1"/>
    <property type="molecule type" value="Genomic_DNA"/>
</dbReference>
<dbReference type="AlphaFoldDB" id="A0A1H1T6W0"/>
<dbReference type="Pfam" id="PF00248">
    <property type="entry name" value="Aldo_ket_red"/>
    <property type="match status" value="1"/>
</dbReference>
<dbReference type="PANTHER" id="PTHR42686">
    <property type="entry name" value="GH17980P-RELATED"/>
    <property type="match status" value="1"/>
</dbReference>
<protein>
    <submittedName>
        <fullName evidence="2">D-threo-aldose 1-dehydrogenase</fullName>
    </submittedName>
</protein>
<keyword evidence="3" id="KW-1185">Reference proteome</keyword>
<dbReference type="InterPro" id="IPR020471">
    <property type="entry name" value="AKR"/>
</dbReference>
<dbReference type="PANTHER" id="PTHR42686:SF1">
    <property type="entry name" value="GH17980P-RELATED"/>
    <property type="match status" value="1"/>
</dbReference>
<proteinExistence type="predicted"/>
<dbReference type="InterPro" id="IPR023210">
    <property type="entry name" value="NADP_OxRdtase_dom"/>
</dbReference>
<dbReference type="GO" id="GO:0005829">
    <property type="term" value="C:cytosol"/>
    <property type="evidence" value="ECO:0007669"/>
    <property type="project" value="TreeGrafter"/>
</dbReference>
<name>A0A1H1T6W0_9ACTN</name>
<dbReference type="SUPFAM" id="SSF51430">
    <property type="entry name" value="NAD(P)-linked oxidoreductase"/>
    <property type="match status" value="1"/>
</dbReference>
<dbReference type="STRING" id="630515.SAMN04489812_2280"/>
<dbReference type="OrthoDB" id="9768851at2"/>
<evidence type="ECO:0000259" key="1">
    <source>
        <dbReference type="Pfam" id="PF00248"/>
    </source>
</evidence>
<gene>
    <name evidence="2" type="ORF">SAMN04489812_2280</name>
</gene>
<evidence type="ECO:0000313" key="2">
    <source>
        <dbReference type="EMBL" id="SDS55950.1"/>
    </source>
</evidence>
<dbReference type="InterPro" id="IPR036812">
    <property type="entry name" value="NAD(P)_OxRdtase_dom_sf"/>
</dbReference>